<dbReference type="EMBL" id="CP066308">
    <property type="protein sequence ID" value="QQE75089.1"/>
    <property type="molecule type" value="Genomic_DNA"/>
</dbReference>
<name>A0A7T5JPB6_9BACL</name>
<dbReference type="GO" id="GO:0005524">
    <property type="term" value="F:ATP binding"/>
    <property type="evidence" value="ECO:0007669"/>
    <property type="project" value="UniProtKB-KW"/>
</dbReference>
<dbReference type="GO" id="GO:0000160">
    <property type="term" value="P:phosphorelay signal transduction system"/>
    <property type="evidence" value="ECO:0007669"/>
    <property type="project" value="UniProtKB-KW"/>
</dbReference>
<keyword evidence="6" id="KW-0902">Two-component regulatory system</keyword>
<evidence type="ECO:0000313" key="8">
    <source>
        <dbReference type="EMBL" id="QQE75089.1"/>
    </source>
</evidence>
<dbReference type="InterPro" id="IPR005467">
    <property type="entry name" value="His_kinase_dom"/>
</dbReference>
<evidence type="ECO:0000256" key="3">
    <source>
        <dbReference type="ARBA" id="ARBA00022741"/>
    </source>
</evidence>
<dbReference type="RefSeq" id="WP_198828622.1">
    <property type="nucleotide sequence ID" value="NZ_CP066308.1"/>
</dbReference>
<evidence type="ECO:0000256" key="1">
    <source>
        <dbReference type="ARBA" id="ARBA00022553"/>
    </source>
</evidence>
<keyword evidence="3" id="KW-0547">Nucleotide-binding</keyword>
<proteinExistence type="predicted"/>
<dbReference type="InterPro" id="IPR036890">
    <property type="entry name" value="HATPase_C_sf"/>
</dbReference>
<reference evidence="8 10" key="1">
    <citation type="submission" date="2020-12" db="EMBL/GenBank/DDBJ databases">
        <title>strain FJAT-54423T represents a novel species of the genus Brevibacillus.</title>
        <authorList>
            <person name="Tang R."/>
        </authorList>
    </citation>
    <scope>NUCLEOTIDE SEQUENCE [LARGE SCALE GENOMIC DNA]</scope>
    <source>
        <strain evidence="8 10">FJAT-54423</strain>
    </source>
</reference>
<evidence type="ECO:0000256" key="4">
    <source>
        <dbReference type="ARBA" id="ARBA00022777"/>
    </source>
</evidence>
<dbReference type="PROSITE" id="PS50109">
    <property type="entry name" value="HIS_KIN"/>
    <property type="match status" value="1"/>
</dbReference>
<dbReference type="PANTHER" id="PTHR45339">
    <property type="entry name" value="HYBRID SIGNAL TRANSDUCTION HISTIDINE KINASE J"/>
    <property type="match status" value="1"/>
</dbReference>
<keyword evidence="4" id="KW-0418">Kinase</keyword>
<keyword evidence="1" id="KW-0597">Phosphoprotein</keyword>
<dbReference type="GO" id="GO:0016301">
    <property type="term" value="F:kinase activity"/>
    <property type="evidence" value="ECO:0007669"/>
    <property type="project" value="UniProtKB-KW"/>
</dbReference>
<dbReference type="Proteomes" id="UP000595847">
    <property type="component" value="Chromosome"/>
</dbReference>
<accession>A0A7T5JPB6</accession>
<dbReference type="EMBL" id="CP073708">
    <property type="protein sequence ID" value="QUO42175.1"/>
    <property type="molecule type" value="Genomic_DNA"/>
</dbReference>
<evidence type="ECO:0000313" key="11">
    <source>
        <dbReference type="Proteomes" id="UP000677234"/>
    </source>
</evidence>
<evidence type="ECO:0000256" key="2">
    <source>
        <dbReference type="ARBA" id="ARBA00022679"/>
    </source>
</evidence>
<dbReference type="Pfam" id="PF02518">
    <property type="entry name" value="HATPase_c"/>
    <property type="match status" value="1"/>
</dbReference>
<dbReference type="AlphaFoldDB" id="A0A7T5JPB6"/>
<reference evidence="9" key="2">
    <citation type="submission" date="2021-04" db="EMBL/GenBank/DDBJ databases">
        <title>Brevibacillus composti FJAT-54423, complete genome.</title>
        <authorList>
            <person name="Tang R."/>
        </authorList>
    </citation>
    <scope>NUCLEOTIDE SEQUENCE</scope>
    <source>
        <strain evidence="9">FJAT-54424</strain>
    </source>
</reference>
<protein>
    <recommendedName>
        <fullName evidence="7">Histidine kinase domain-containing protein</fullName>
    </recommendedName>
</protein>
<keyword evidence="5" id="KW-0067">ATP-binding</keyword>
<dbReference type="InterPro" id="IPR003594">
    <property type="entry name" value="HATPase_dom"/>
</dbReference>
<evidence type="ECO:0000259" key="7">
    <source>
        <dbReference type="PROSITE" id="PS50109"/>
    </source>
</evidence>
<dbReference type="KEGG" id="bcop:JD108_03875"/>
<dbReference type="PANTHER" id="PTHR45339:SF1">
    <property type="entry name" value="HYBRID SIGNAL TRANSDUCTION HISTIDINE KINASE J"/>
    <property type="match status" value="1"/>
</dbReference>
<dbReference type="Gene3D" id="1.10.287.130">
    <property type="match status" value="1"/>
</dbReference>
<dbReference type="Proteomes" id="UP000677234">
    <property type="component" value="Chromosome"/>
</dbReference>
<evidence type="ECO:0000313" key="10">
    <source>
        <dbReference type="Proteomes" id="UP000595847"/>
    </source>
</evidence>
<dbReference type="SUPFAM" id="SSF55874">
    <property type="entry name" value="ATPase domain of HSP90 chaperone/DNA topoisomerase II/histidine kinase"/>
    <property type="match status" value="1"/>
</dbReference>
<dbReference type="Gene3D" id="3.30.565.10">
    <property type="entry name" value="Histidine kinase-like ATPase, C-terminal domain"/>
    <property type="match status" value="1"/>
</dbReference>
<gene>
    <name evidence="8" type="ORF">JD108_03875</name>
    <name evidence="9" type="ORF">KDJ56_03875</name>
</gene>
<keyword evidence="2" id="KW-0808">Transferase</keyword>
<sequence length="151" mass="16841">MTSGKNLLNLINDILDLTRIESGKMTVHRSDVSLREIGVNAERSFRPLAVQKQLEFIVDVSDDVPDTVWADEQRLQQIITNLLANAFKFTSEGGVYLNMSVEPLDGVPHIAIAVRDTEIGIPPEKQEIIFEAFQQADGTTSRKRKSKSPCC</sequence>
<evidence type="ECO:0000256" key="6">
    <source>
        <dbReference type="ARBA" id="ARBA00023012"/>
    </source>
</evidence>
<organism evidence="8 10">
    <name type="scientific">Brevibacillus composti</name>
    <dbReference type="NCBI Taxonomy" id="2796470"/>
    <lineage>
        <taxon>Bacteria</taxon>
        <taxon>Bacillati</taxon>
        <taxon>Bacillota</taxon>
        <taxon>Bacilli</taxon>
        <taxon>Bacillales</taxon>
        <taxon>Paenibacillaceae</taxon>
        <taxon>Brevibacillus</taxon>
    </lineage>
</organism>
<keyword evidence="11" id="KW-1185">Reference proteome</keyword>
<evidence type="ECO:0000256" key="5">
    <source>
        <dbReference type="ARBA" id="ARBA00022840"/>
    </source>
</evidence>
<evidence type="ECO:0000313" key="9">
    <source>
        <dbReference type="EMBL" id="QUO42175.1"/>
    </source>
</evidence>
<feature type="domain" description="Histidine kinase" evidence="7">
    <location>
        <begin position="1"/>
        <end position="138"/>
    </location>
</feature>